<dbReference type="PANTHER" id="PTHR13430">
    <property type="match status" value="1"/>
</dbReference>
<evidence type="ECO:0000256" key="1">
    <source>
        <dbReference type="ARBA" id="ARBA00005246"/>
    </source>
</evidence>
<dbReference type="GO" id="GO:1990316">
    <property type="term" value="C:Atg1/ULK1 kinase complex"/>
    <property type="evidence" value="ECO:0007669"/>
    <property type="project" value="InterPro"/>
</dbReference>
<feature type="compositionally biased region" description="Low complexity" evidence="4">
    <location>
        <begin position="23"/>
        <end position="33"/>
    </location>
</feature>
<organism evidence="6 7">
    <name type="scientific">Cutaneotrichosporon oleaginosum</name>
    <dbReference type="NCBI Taxonomy" id="879819"/>
    <lineage>
        <taxon>Eukaryota</taxon>
        <taxon>Fungi</taxon>
        <taxon>Dikarya</taxon>
        <taxon>Basidiomycota</taxon>
        <taxon>Agaricomycotina</taxon>
        <taxon>Tremellomycetes</taxon>
        <taxon>Trichosporonales</taxon>
        <taxon>Trichosporonaceae</taxon>
        <taxon>Cutaneotrichosporon</taxon>
    </lineage>
</organism>
<dbReference type="Pfam" id="PF10033">
    <property type="entry name" value="ATG13"/>
    <property type="match status" value="1"/>
</dbReference>
<feature type="region of interest" description="Disordered" evidence="4">
    <location>
        <begin position="340"/>
        <end position="369"/>
    </location>
</feature>
<reference evidence="6 7" key="1">
    <citation type="submission" date="2015-03" db="EMBL/GenBank/DDBJ databases">
        <title>Genomics and transcriptomics of the oil-accumulating basidiomycete yeast T. oleaginosus allow insights into substrate utilization and the diverse evolutionary trajectories of mating systems in fungi.</title>
        <authorList>
            <consortium name="DOE Joint Genome Institute"/>
            <person name="Kourist R."/>
            <person name="Kracht O."/>
            <person name="Bracharz F."/>
            <person name="Lipzen A."/>
            <person name="Nolan M."/>
            <person name="Ohm R."/>
            <person name="Grigoriev I."/>
            <person name="Sun S."/>
            <person name="Heitman J."/>
            <person name="Bruck T."/>
            <person name="Nowrousian M."/>
        </authorList>
    </citation>
    <scope>NUCLEOTIDE SEQUENCE [LARGE SCALE GENOMIC DNA]</scope>
    <source>
        <strain evidence="6 7">IBC0246</strain>
    </source>
</reference>
<evidence type="ECO:0000313" key="7">
    <source>
        <dbReference type="Proteomes" id="UP000053611"/>
    </source>
</evidence>
<accession>A0A0J0XV00</accession>
<feature type="compositionally biased region" description="Low complexity" evidence="4">
    <location>
        <begin position="466"/>
        <end position="491"/>
    </location>
</feature>
<evidence type="ECO:0000256" key="3">
    <source>
        <dbReference type="RuleBase" id="RU361214"/>
    </source>
</evidence>
<dbReference type="Proteomes" id="UP000053611">
    <property type="component" value="Unassembled WGS sequence"/>
</dbReference>
<evidence type="ECO:0000256" key="4">
    <source>
        <dbReference type="SAM" id="MobiDB-lite"/>
    </source>
</evidence>
<feature type="compositionally biased region" description="Low complexity" evidence="4">
    <location>
        <begin position="356"/>
        <end position="366"/>
    </location>
</feature>
<feature type="compositionally biased region" description="Polar residues" evidence="4">
    <location>
        <begin position="546"/>
        <end position="571"/>
    </location>
</feature>
<name>A0A0J0XV00_9TREE</name>
<keyword evidence="7" id="KW-1185">Reference proteome</keyword>
<feature type="region of interest" description="Disordered" evidence="4">
    <location>
        <begin position="651"/>
        <end position="705"/>
    </location>
</feature>
<dbReference type="GO" id="GO:0034727">
    <property type="term" value="P:piecemeal microautophagy of the nucleus"/>
    <property type="evidence" value="ECO:0007669"/>
    <property type="project" value="TreeGrafter"/>
</dbReference>
<dbReference type="GeneID" id="28982872"/>
<keyword evidence="2 3" id="KW-0072">Autophagy</keyword>
<feature type="compositionally biased region" description="Polar residues" evidence="4">
    <location>
        <begin position="781"/>
        <end position="800"/>
    </location>
</feature>
<feature type="compositionally biased region" description="Polar residues" evidence="4">
    <location>
        <begin position="964"/>
        <end position="982"/>
    </location>
</feature>
<dbReference type="InterPro" id="IPR040182">
    <property type="entry name" value="ATG13"/>
</dbReference>
<feature type="domain" description="Autophagy-related protein 13 N-terminal" evidence="5">
    <location>
        <begin position="45"/>
        <end position="306"/>
    </location>
</feature>
<dbReference type="PANTHER" id="PTHR13430:SF4">
    <property type="entry name" value="AUTOPHAGY-RELATED PROTEIN 13"/>
    <property type="match status" value="1"/>
</dbReference>
<dbReference type="GO" id="GO:0000423">
    <property type="term" value="P:mitophagy"/>
    <property type="evidence" value="ECO:0007669"/>
    <property type="project" value="TreeGrafter"/>
</dbReference>
<feature type="region of interest" description="Disordered" evidence="4">
    <location>
        <begin position="1"/>
        <end position="33"/>
    </location>
</feature>
<feature type="region of interest" description="Disordered" evidence="4">
    <location>
        <begin position="466"/>
        <end position="636"/>
    </location>
</feature>
<gene>
    <name evidence="6" type="ORF">CC85DRAFT_283201</name>
</gene>
<feature type="region of interest" description="Disordered" evidence="4">
    <location>
        <begin position="409"/>
        <end position="434"/>
    </location>
</feature>
<dbReference type="GO" id="GO:0000407">
    <property type="term" value="C:phagophore assembly site"/>
    <property type="evidence" value="ECO:0007669"/>
    <property type="project" value="TreeGrafter"/>
</dbReference>
<dbReference type="EMBL" id="KQ087184">
    <property type="protein sequence ID" value="KLT44890.1"/>
    <property type="molecule type" value="Genomic_DNA"/>
</dbReference>
<feature type="compositionally biased region" description="Polar residues" evidence="4">
    <location>
        <begin position="414"/>
        <end position="428"/>
    </location>
</feature>
<feature type="compositionally biased region" description="Polar residues" evidence="4">
    <location>
        <begin position="501"/>
        <end position="517"/>
    </location>
</feature>
<feature type="compositionally biased region" description="Low complexity" evidence="4">
    <location>
        <begin position="876"/>
        <end position="911"/>
    </location>
</feature>
<feature type="compositionally biased region" description="Low complexity" evidence="4">
    <location>
        <begin position="684"/>
        <end position="694"/>
    </location>
</feature>
<feature type="compositionally biased region" description="Polar residues" evidence="4">
    <location>
        <begin position="662"/>
        <end position="673"/>
    </location>
</feature>
<dbReference type="Gene3D" id="3.30.900.10">
    <property type="entry name" value="HORMA domain"/>
    <property type="match status" value="1"/>
</dbReference>
<feature type="region of interest" description="Disordered" evidence="4">
    <location>
        <begin position="721"/>
        <end position="1043"/>
    </location>
</feature>
<evidence type="ECO:0000313" key="6">
    <source>
        <dbReference type="EMBL" id="KLT44890.1"/>
    </source>
</evidence>
<feature type="compositionally biased region" description="Basic and acidic residues" evidence="4">
    <location>
        <begin position="912"/>
        <end position="935"/>
    </location>
</feature>
<sequence length="1043" mass="108449">MSVTPARARALSGAGSDPRRNSDATATSSPASSQVVGASRADQIIYRFYLKTVAILVDGRVTHLSAQRGERKKDRWFNLTIADTEVHKADLRIYRAVSSYTPLPDPPAGTSRSTVPPLLIAFILDTNDIPAGQTLLWNRDGARIALDPSLVKQGGGPGTRRPGIVLERWTLRVSDQEVADPAASEMAPPTAYRLGIIHFRALYAFIRLLPAYRLFRRLRRLNSGLRLGIKLWGPEGYPNGLEGLNEAWNVMERDLVGIDVPLEYMIPGHEPEATATSMCERYDFPALDLFGSTYELGVEYRPNADFDVEDMESVLSERFVDMEEDWFTPTVARHRLEAEARAAGVPPSSPSPSRPSPVQASPSPARFPIPGSSLRYEAGSYRASTGATPKEPSSLGAAKWGALGDNLPFASGAQGAQSDTPPSPSAATGNAAITGPIPYRRLSGHSFQPFHSYSASPSASILRNLTGASAGTSGTPAAPGTPGTPTTPASGRAIPGLPSSAGRQSSFLSQSGRSYSHAQMAHLHGGASASPPIGPVGGSPPPFVPTSLSFAKQALPRQTSYGMHSTSSPFVPSSVERDSPLTAPALPKRYSSSLSHHRRSIGSSPQETHGLPSSVALARRPSTRESGLRHSLDEAAPDSDDVHAFLRALDSWTPPPSLAPRVSSTSMAQSQPANPAVATTGATPSSGGRSPAMGSGSGSGVSGARVPLTRAHVDDMLKRMAGSFGPTATGSPSAEPSRPPSSQPTPSSRRDSSGSAEDQAYQAAGVRPLPIGSGGGLTAQLPVTGSPRVTSLRNEATGSPGQVPRGSVPRASGSLPRAPALASTPEEPPCVGAARSLPAGTAKTPSLPKIGGTTPGSPFPSRQTPSNGAGLLSPQTTGGTTRRGPVLVRGGFGAPSASSKASTSSSSPSHSPVREYRYRSGLTAERERSERERDGGFSGVGLPTGYGVGGLSGLPPGPFSSFSNAGSRGASSTRRTAPSSLSADHDMPRIRGRVASEGSASPIRERSGSRARSMSPHSPVIEGLMARLASAPGHNMASSPSER</sequence>
<dbReference type="InterPro" id="IPR036570">
    <property type="entry name" value="HORMA_dom_sf"/>
</dbReference>
<dbReference type="STRING" id="879819.A0A0J0XV00"/>
<dbReference type="InterPro" id="IPR018731">
    <property type="entry name" value="Atg13_N"/>
</dbReference>
<protein>
    <recommendedName>
        <fullName evidence="3">Autophagy-related protein 13</fullName>
    </recommendedName>
</protein>
<feature type="compositionally biased region" description="Basic and acidic residues" evidence="4">
    <location>
        <begin position="622"/>
        <end position="633"/>
    </location>
</feature>
<comment type="similarity">
    <text evidence="1 3">Belongs to the ATG13 family. Fungi subfamily.</text>
</comment>
<feature type="compositionally biased region" description="Pro residues" evidence="4">
    <location>
        <begin position="532"/>
        <end position="544"/>
    </location>
</feature>
<evidence type="ECO:0000259" key="5">
    <source>
        <dbReference type="Pfam" id="PF10033"/>
    </source>
</evidence>
<dbReference type="GO" id="GO:0005829">
    <property type="term" value="C:cytosol"/>
    <property type="evidence" value="ECO:0007669"/>
    <property type="project" value="TreeGrafter"/>
</dbReference>
<feature type="region of interest" description="Disordered" evidence="4">
    <location>
        <begin position="380"/>
        <end position="399"/>
    </location>
</feature>
<dbReference type="GO" id="GO:0034497">
    <property type="term" value="P:protein localization to phagophore assembly site"/>
    <property type="evidence" value="ECO:0007669"/>
    <property type="project" value="TreeGrafter"/>
</dbReference>
<dbReference type="AlphaFoldDB" id="A0A0J0XV00"/>
<dbReference type="RefSeq" id="XP_018281381.1">
    <property type="nucleotide sequence ID" value="XM_018422269.1"/>
</dbReference>
<feature type="compositionally biased region" description="Gly residues" evidence="4">
    <location>
        <begin position="936"/>
        <end position="952"/>
    </location>
</feature>
<dbReference type="OrthoDB" id="70161at2759"/>
<proteinExistence type="inferred from homology"/>
<evidence type="ECO:0000256" key="2">
    <source>
        <dbReference type="ARBA" id="ARBA00023006"/>
    </source>
</evidence>